<evidence type="ECO:0000313" key="6">
    <source>
        <dbReference type="EMBL" id="OGY79806.1"/>
    </source>
</evidence>
<reference evidence="6 7" key="1">
    <citation type="journal article" date="2016" name="Nat. Commun.">
        <title>Thousands of microbial genomes shed light on interconnected biogeochemical processes in an aquifer system.</title>
        <authorList>
            <person name="Anantharaman K."/>
            <person name="Brown C.T."/>
            <person name="Hug L.A."/>
            <person name="Sharon I."/>
            <person name="Castelle C.J."/>
            <person name="Probst A.J."/>
            <person name="Thomas B.C."/>
            <person name="Singh A."/>
            <person name="Wilkins M.J."/>
            <person name="Karaoz U."/>
            <person name="Brodie E.L."/>
            <person name="Williams K.H."/>
            <person name="Hubbard S.S."/>
            <person name="Banfield J.F."/>
        </authorList>
    </citation>
    <scope>NUCLEOTIDE SEQUENCE [LARGE SCALE GENOMIC DNA]</scope>
</reference>
<comment type="caution">
    <text evidence="6">The sequence shown here is derived from an EMBL/GenBank/DDBJ whole genome shotgun (WGS) entry which is preliminary data.</text>
</comment>
<evidence type="ECO:0000256" key="3">
    <source>
        <dbReference type="ARBA" id="ARBA00048782"/>
    </source>
</evidence>
<dbReference type="InterPro" id="IPR002569">
    <property type="entry name" value="Met_Sox_Rdtase_MsrA_dom"/>
</dbReference>
<dbReference type="STRING" id="1798540.A3B74_03465"/>
<evidence type="ECO:0000256" key="2">
    <source>
        <dbReference type="ARBA" id="ARBA00047806"/>
    </source>
</evidence>
<feature type="domain" description="Peptide methionine sulphoxide reductase MsrA" evidence="5">
    <location>
        <begin position="8"/>
        <end position="160"/>
    </location>
</feature>
<dbReference type="SUPFAM" id="SSF55068">
    <property type="entry name" value="Peptide methionine sulfoxide reductase"/>
    <property type="match status" value="1"/>
</dbReference>
<accession>A0A1G2ATI9</accession>
<dbReference type="HAMAP" id="MF_01401">
    <property type="entry name" value="MsrA"/>
    <property type="match status" value="1"/>
</dbReference>
<name>A0A1G2ATI9_9BACT</name>
<dbReference type="Proteomes" id="UP000177165">
    <property type="component" value="Unassembled WGS sequence"/>
</dbReference>
<dbReference type="GO" id="GO:0008113">
    <property type="term" value="F:peptide-methionine (S)-S-oxide reductase activity"/>
    <property type="evidence" value="ECO:0007669"/>
    <property type="project" value="UniProtKB-UniRule"/>
</dbReference>
<evidence type="ECO:0000256" key="1">
    <source>
        <dbReference type="ARBA" id="ARBA00023002"/>
    </source>
</evidence>
<keyword evidence="1 4" id="KW-0560">Oxidoreductase</keyword>
<comment type="similarity">
    <text evidence="4">Belongs to the MsrA Met sulfoxide reductase family.</text>
</comment>
<dbReference type="GO" id="GO:0033744">
    <property type="term" value="F:L-methionine:thioredoxin-disulfide S-oxidoreductase activity"/>
    <property type="evidence" value="ECO:0007669"/>
    <property type="project" value="RHEA"/>
</dbReference>
<dbReference type="Gene3D" id="3.30.1060.10">
    <property type="entry name" value="Peptide methionine sulphoxide reductase MsrA"/>
    <property type="match status" value="1"/>
</dbReference>
<dbReference type="EMBL" id="MHKB01000006">
    <property type="protein sequence ID" value="OGY79806.1"/>
    <property type="molecule type" value="Genomic_DNA"/>
</dbReference>
<comment type="function">
    <text evidence="4">Has an important function as a repair enzyme for proteins that have been inactivated by oxidation. Catalyzes the reversible oxidation-reduction of methionine sulfoxide in proteins to methionine.</text>
</comment>
<organism evidence="6 7">
    <name type="scientific">Candidatus Kerfeldbacteria bacterium RIFCSPHIGHO2_02_FULL_42_14</name>
    <dbReference type="NCBI Taxonomy" id="1798540"/>
    <lineage>
        <taxon>Bacteria</taxon>
        <taxon>Candidatus Kerfeldiibacteriota</taxon>
    </lineage>
</organism>
<comment type="catalytic activity">
    <reaction evidence="3 4">
        <text>[thioredoxin]-disulfide + L-methionine + H2O = L-methionine (S)-S-oxide + [thioredoxin]-dithiol</text>
        <dbReference type="Rhea" id="RHEA:19993"/>
        <dbReference type="Rhea" id="RHEA-COMP:10698"/>
        <dbReference type="Rhea" id="RHEA-COMP:10700"/>
        <dbReference type="ChEBI" id="CHEBI:15377"/>
        <dbReference type="ChEBI" id="CHEBI:29950"/>
        <dbReference type="ChEBI" id="CHEBI:50058"/>
        <dbReference type="ChEBI" id="CHEBI:57844"/>
        <dbReference type="ChEBI" id="CHEBI:58772"/>
        <dbReference type="EC" id="1.8.4.11"/>
    </reaction>
</comment>
<proteinExistence type="inferred from homology"/>
<dbReference type="Pfam" id="PF01625">
    <property type="entry name" value="PMSR"/>
    <property type="match status" value="1"/>
</dbReference>
<dbReference type="InterPro" id="IPR036509">
    <property type="entry name" value="Met_Sox_Rdtase_MsrA_sf"/>
</dbReference>
<protein>
    <recommendedName>
        <fullName evidence="4">Peptide methionine sulfoxide reductase MsrA</fullName>
        <shortName evidence="4">Protein-methionine-S-oxide reductase</shortName>
        <ecNumber evidence="4">1.8.4.11</ecNumber>
    </recommendedName>
    <alternativeName>
        <fullName evidence="4">Peptide-methionine (S)-S-oxide reductase</fullName>
        <shortName evidence="4">Peptide Met(O) reductase</shortName>
    </alternativeName>
</protein>
<dbReference type="PANTHER" id="PTHR43774">
    <property type="entry name" value="PEPTIDE METHIONINE SULFOXIDE REDUCTASE"/>
    <property type="match status" value="1"/>
</dbReference>
<dbReference type="AlphaFoldDB" id="A0A1G2ATI9"/>
<dbReference type="PANTHER" id="PTHR43774:SF1">
    <property type="entry name" value="PEPTIDE METHIONINE SULFOXIDE REDUCTASE MSRA 2"/>
    <property type="match status" value="1"/>
</dbReference>
<evidence type="ECO:0000256" key="4">
    <source>
        <dbReference type="HAMAP-Rule" id="MF_01401"/>
    </source>
</evidence>
<gene>
    <name evidence="4" type="primary">msrA</name>
    <name evidence="6" type="ORF">A3B74_03465</name>
</gene>
<evidence type="ECO:0000259" key="5">
    <source>
        <dbReference type="Pfam" id="PF01625"/>
    </source>
</evidence>
<comment type="catalytic activity">
    <reaction evidence="2 4">
        <text>L-methionyl-[protein] + [thioredoxin]-disulfide + H2O = L-methionyl-(S)-S-oxide-[protein] + [thioredoxin]-dithiol</text>
        <dbReference type="Rhea" id="RHEA:14217"/>
        <dbReference type="Rhea" id="RHEA-COMP:10698"/>
        <dbReference type="Rhea" id="RHEA-COMP:10700"/>
        <dbReference type="Rhea" id="RHEA-COMP:12313"/>
        <dbReference type="Rhea" id="RHEA-COMP:12315"/>
        <dbReference type="ChEBI" id="CHEBI:15377"/>
        <dbReference type="ChEBI" id="CHEBI:16044"/>
        <dbReference type="ChEBI" id="CHEBI:29950"/>
        <dbReference type="ChEBI" id="CHEBI:44120"/>
        <dbReference type="ChEBI" id="CHEBI:50058"/>
        <dbReference type="EC" id="1.8.4.11"/>
    </reaction>
</comment>
<evidence type="ECO:0000313" key="7">
    <source>
        <dbReference type="Proteomes" id="UP000177165"/>
    </source>
</evidence>
<dbReference type="EC" id="1.8.4.11" evidence="4"/>
<sequence length="161" mass="18243">MLKRVLQKAMFAAGCFWGVEAAFRKSKGVTSTLVGYTGGLTENPMYEQVCTGATKHAEAVQITYDPAAISYEELLEIFWSIHNPTTMNRQGPDIGSQYRSAIFYNTEAQKQAAEKSKKELVQKGIYKQPIVTEITKADEFYKAEEYHQQYLQKRNKGSCHI</sequence>
<dbReference type="NCBIfam" id="TIGR00401">
    <property type="entry name" value="msrA"/>
    <property type="match status" value="1"/>
</dbReference>
<feature type="active site" evidence="4">
    <location>
        <position position="15"/>
    </location>
</feature>